<protein>
    <submittedName>
        <fullName evidence="1">Uncharacterized protein</fullName>
    </submittedName>
</protein>
<accession>A0A382KT58</accession>
<name>A0A382KT58_9ZZZZ</name>
<dbReference type="AlphaFoldDB" id="A0A382KT58"/>
<feature type="non-terminal residue" evidence="1">
    <location>
        <position position="1"/>
    </location>
</feature>
<dbReference type="EMBL" id="UINC01082847">
    <property type="protein sequence ID" value="SVC27984.1"/>
    <property type="molecule type" value="Genomic_DNA"/>
</dbReference>
<reference evidence="1" key="1">
    <citation type="submission" date="2018-05" db="EMBL/GenBank/DDBJ databases">
        <authorList>
            <person name="Lanie J.A."/>
            <person name="Ng W.-L."/>
            <person name="Kazmierczak K.M."/>
            <person name="Andrzejewski T.M."/>
            <person name="Davidsen T.M."/>
            <person name="Wayne K.J."/>
            <person name="Tettelin H."/>
            <person name="Glass J.I."/>
            <person name="Rusch D."/>
            <person name="Podicherti R."/>
            <person name="Tsui H.-C.T."/>
            <person name="Winkler M.E."/>
        </authorList>
    </citation>
    <scope>NUCLEOTIDE SEQUENCE</scope>
</reference>
<evidence type="ECO:0000313" key="1">
    <source>
        <dbReference type="EMBL" id="SVC27984.1"/>
    </source>
</evidence>
<gene>
    <name evidence="1" type="ORF">METZ01_LOCUS280838</name>
</gene>
<sequence length="24" mass="2703">FTTWVPEKVDGAQVQVCMLFPPPL</sequence>
<proteinExistence type="predicted"/>
<organism evidence="1">
    <name type="scientific">marine metagenome</name>
    <dbReference type="NCBI Taxonomy" id="408172"/>
    <lineage>
        <taxon>unclassified sequences</taxon>
        <taxon>metagenomes</taxon>
        <taxon>ecological metagenomes</taxon>
    </lineage>
</organism>